<dbReference type="SUPFAM" id="SSF50985">
    <property type="entry name" value="RCC1/BLIP-II"/>
    <property type="match status" value="1"/>
</dbReference>
<dbReference type="GO" id="GO:0005085">
    <property type="term" value="F:guanyl-nucleotide exchange factor activity"/>
    <property type="evidence" value="ECO:0007669"/>
    <property type="project" value="TreeGrafter"/>
</dbReference>
<proteinExistence type="predicted"/>
<evidence type="ECO:0000313" key="2">
    <source>
        <dbReference type="EMBL" id="AWX56657.1"/>
    </source>
</evidence>
<reference evidence="2 3" key="1">
    <citation type="journal article" date="2015" name="Genome Announc.">
        <title>Draft Genome Sequence of Brevibacillus brevis DZQ7, a Plant Growth-Promoting Rhizobacterium with Broad-Spectrum Antimicrobial Activity.</title>
        <authorList>
            <person name="Hou Q."/>
            <person name="Wang C."/>
            <person name="Hou X."/>
            <person name="Xia Z."/>
            <person name="Ye J."/>
            <person name="Liu K."/>
            <person name="Liu H."/>
            <person name="Wang J."/>
            <person name="Guo H."/>
            <person name="Yu X."/>
            <person name="Yang Y."/>
            <person name="Du B."/>
            <person name="Ding Y."/>
        </authorList>
    </citation>
    <scope>NUCLEOTIDE SEQUENCE [LARGE SCALE GENOMIC DNA]</scope>
    <source>
        <strain evidence="2 3">DZQ7</strain>
    </source>
</reference>
<dbReference type="RefSeq" id="WP_048033315.1">
    <property type="nucleotide sequence ID" value="NZ_CP030117.1"/>
</dbReference>
<feature type="compositionally biased region" description="Basic and acidic residues" evidence="1">
    <location>
        <begin position="53"/>
        <end position="65"/>
    </location>
</feature>
<name>A0A2Z4MJD5_BREBE</name>
<sequence>MKSRLPAIITGLILIFVLIGFGTVQDFMPFLQKASSAPESGQSLTPLNNTTTKGERSNKAEFSRFHKPDRSTELASYYDRHLAMKDGKVYGWTGNEKPKLMLDNAIQVGVSDQVSYALLSSGTLVSWTDEVRDAKEVTRDVSFFSAGKTGLFVIRKDGSLWRYAAPDQEGVQIASGGIAYASIGDGADYYITEQGHVFVKGLAHRGQYGDGRLESTPDYMKVAEDAVQVKGHTGHAILLKKNGDVQGTGGNIFGPLSTHGLGDKATTWGTIFHDAKMVATGASHSAAIRNDNTLWLWGKTVGTTPVQVMERVVAIAAGTDVTIAKTEDGRIWFWKLGEKPKIWLE</sequence>
<feature type="region of interest" description="Disordered" evidence="1">
    <location>
        <begin position="36"/>
        <end position="65"/>
    </location>
</feature>
<dbReference type="EMBL" id="CP030117">
    <property type="protein sequence ID" value="AWX56657.1"/>
    <property type="molecule type" value="Genomic_DNA"/>
</dbReference>
<dbReference type="Gene3D" id="2.130.10.30">
    <property type="entry name" value="Regulator of chromosome condensation 1/beta-lactamase-inhibitor protein II"/>
    <property type="match status" value="2"/>
</dbReference>
<dbReference type="GO" id="GO:0005737">
    <property type="term" value="C:cytoplasm"/>
    <property type="evidence" value="ECO:0007669"/>
    <property type="project" value="TreeGrafter"/>
</dbReference>
<dbReference type="PANTHER" id="PTHR45982:SF8">
    <property type="entry name" value="E3 UBIQUITIN-PROTEIN LIGASE HERC2-LIKE PROTEIN-RELATED"/>
    <property type="match status" value="1"/>
</dbReference>
<dbReference type="InterPro" id="IPR000408">
    <property type="entry name" value="Reg_chr_condens"/>
</dbReference>
<dbReference type="AlphaFoldDB" id="A0A2Z4MJD5"/>
<evidence type="ECO:0000313" key="3">
    <source>
        <dbReference type="Proteomes" id="UP000036061"/>
    </source>
</evidence>
<organism evidence="2 3">
    <name type="scientific">Brevibacillus brevis</name>
    <name type="common">Bacillus brevis</name>
    <dbReference type="NCBI Taxonomy" id="1393"/>
    <lineage>
        <taxon>Bacteria</taxon>
        <taxon>Bacillati</taxon>
        <taxon>Bacillota</taxon>
        <taxon>Bacilli</taxon>
        <taxon>Bacillales</taxon>
        <taxon>Paenibacillaceae</taxon>
        <taxon>Brevibacillus</taxon>
    </lineage>
</organism>
<accession>A0A2Z4MJD5</accession>
<dbReference type="Proteomes" id="UP000036061">
    <property type="component" value="Chromosome"/>
</dbReference>
<feature type="compositionally biased region" description="Polar residues" evidence="1">
    <location>
        <begin position="36"/>
        <end position="52"/>
    </location>
</feature>
<gene>
    <name evidence="2" type="ORF">AB432_017140</name>
</gene>
<protein>
    <submittedName>
        <fullName evidence="2">Uncharacterized protein</fullName>
    </submittedName>
</protein>
<dbReference type="InterPro" id="IPR051553">
    <property type="entry name" value="Ran_GTPase-activating"/>
</dbReference>
<evidence type="ECO:0000256" key="1">
    <source>
        <dbReference type="SAM" id="MobiDB-lite"/>
    </source>
</evidence>
<dbReference type="PROSITE" id="PS00626">
    <property type="entry name" value="RCC1_2"/>
    <property type="match status" value="1"/>
</dbReference>
<dbReference type="PANTHER" id="PTHR45982">
    <property type="entry name" value="REGULATOR OF CHROMOSOME CONDENSATION"/>
    <property type="match status" value="1"/>
</dbReference>
<dbReference type="InterPro" id="IPR009091">
    <property type="entry name" value="RCC1/BLIP-II"/>
</dbReference>